<sequence length="304" mass="33065">MPPPTIIAHKSTFLAAQTLRLSQAVAPSAAWRAAHERAGNGDRDGDGNGKGEGKGEGPSARAVDDAVYRLNHALAQHARRVYAPQATRHVAEQIERSFYEAAERAARGGDEDEREGEGGDEVDGDDVERRRQRLGVGADFTTDEAISSLPPSWAEHRPREAAAHPPEARRYAELAASLASLSARRRAARERVARLRRMSALLAPFGPSPPYDTNNNNNNNDNKNNDSSNGNENEVQQNLVTRNGEVERELERMRLLLARVAGRVGRLPPGKAGKGPPLLGGDDVDVTDLDSLERGKVDKLLDLF</sequence>
<dbReference type="OMA" id="KQHNRIV"/>
<feature type="compositionally biased region" description="Basic and acidic residues" evidence="2">
    <location>
        <begin position="33"/>
        <end position="55"/>
    </location>
</feature>
<name>A0A1W2TCS2_ROSNE</name>
<dbReference type="EMBL" id="DF977459">
    <property type="protein sequence ID" value="GAP85773.2"/>
    <property type="molecule type" value="Genomic_DNA"/>
</dbReference>
<accession>A0A1W2TCS2</accession>
<gene>
    <name evidence="3" type="ORF">SAMD00023353_1400600</name>
</gene>
<feature type="region of interest" description="Disordered" evidence="2">
    <location>
        <begin position="202"/>
        <end position="235"/>
    </location>
</feature>
<feature type="region of interest" description="Disordered" evidence="2">
    <location>
        <begin position="25"/>
        <end position="63"/>
    </location>
</feature>
<feature type="compositionally biased region" description="Basic and acidic residues" evidence="2">
    <location>
        <begin position="154"/>
        <end position="168"/>
    </location>
</feature>
<dbReference type="Proteomes" id="UP000054516">
    <property type="component" value="Unassembled WGS sequence"/>
</dbReference>
<feature type="compositionally biased region" description="Acidic residues" evidence="2">
    <location>
        <begin position="110"/>
        <end position="126"/>
    </location>
</feature>
<organism evidence="3">
    <name type="scientific">Rosellinia necatrix</name>
    <name type="common">White root-rot fungus</name>
    <dbReference type="NCBI Taxonomy" id="77044"/>
    <lineage>
        <taxon>Eukaryota</taxon>
        <taxon>Fungi</taxon>
        <taxon>Dikarya</taxon>
        <taxon>Ascomycota</taxon>
        <taxon>Pezizomycotina</taxon>
        <taxon>Sordariomycetes</taxon>
        <taxon>Xylariomycetidae</taxon>
        <taxon>Xylariales</taxon>
        <taxon>Xylariaceae</taxon>
        <taxon>Rosellinia</taxon>
    </lineage>
</organism>
<keyword evidence="4" id="KW-1185">Reference proteome</keyword>
<dbReference type="PANTHER" id="PTHR42040:SF1">
    <property type="entry name" value="INNER KINETOCHORE SUBUNIT FTA4"/>
    <property type="match status" value="1"/>
</dbReference>
<dbReference type="OrthoDB" id="21214at2759"/>
<evidence type="ECO:0000256" key="1">
    <source>
        <dbReference type="SAM" id="Coils"/>
    </source>
</evidence>
<protein>
    <submittedName>
        <fullName evidence="3">Putative kinetochore protein</fullName>
    </submittedName>
</protein>
<dbReference type="GO" id="GO:0031511">
    <property type="term" value="C:Mis6-Sim4 complex"/>
    <property type="evidence" value="ECO:0007669"/>
    <property type="project" value="InterPro"/>
</dbReference>
<dbReference type="Pfam" id="PF13093">
    <property type="entry name" value="FTA4"/>
    <property type="match status" value="1"/>
</dbReference>
<dbReference type="InterPro" id="IPR025207">
    <property type="entry name" value="Sim4_Fta4"/>
</dbReference>
<evidence type="ECO:0000313" key="4">
    <source>
        <dbReference type="Proteomes" id="UP000054516"/>
    </source>
</evidence>
<dbReference type="AlphaFoldDB" id="A0A1W2TCS2"/>
<feature type="compositionally biased region" description="Low complexity" evidence="2">
    <location>
        <begin position="214"/>
        <end position="234"/>
    </location>
</feature>
<feature type="coiled-coil region" evidence="1">
    <location>
        <begin position="171"/>
        <end position="198"/>
    </location>
</feature>
<feature type="region of interest" description="Disordered" evidence="2">
    <location>
        <begin position="102"/>
        <end position="168"/>
    </location>
</feature>
<dbReference type="STRING" id="77044.A0A1W2TCS2"/>
<proteinExistence type="predicted"/>
<evidence type="ECO:0000313" key="3">
    <source>
        <dbReference type="EMBL" id="GAP85773.2"/>
    </source>
</evidence>
<keyword evidence="1" id="KW-0175">Coiled coil</keyword>
<reference evidence="3" key="1">
    <citation type="submission" date="2016-03" db="EMBL/GenBank/DDBJ databases">
        <title>Draft genome sequence of Rosellinia necatrix.</title>
        <authorList>
            <person name="Kanematsu S."/>
        </authorList>
    </citation>
    <scope>NUCLEOTIDE SEQUENCE [LARGE SCALE GENOMIC DNA]</scope>
    <source>
        <strain evidence="3">W97</strain>
    </source>
</reference>
<evidence type="ECO:0000256" key="2">
    <source>
        <dbReference type="SAM" id="MobiDB-lite"/>
    </source>
</evidence>
<dbReference type="PANTHER" id="PTHR42040">
    <property type="entry name" value="INNER KINETOCHORE SUBUNIT FTA4"/>
    <property type="match status" value="1"/>
</dbReference>